<dbReference type="EMBL" id="DXDU01000036">
    <property type="protein sequence ID" value="HIY26015.1"/>
    <property type="molecule type" value="Genomic_DNA"/>
</dbReference>
<feature type="region of interest" description="Disordered" evidence="4">
    <location>
        <begin position="1"/>
        <end position="35"/>
    </location>
</feature>
<evidence type="ECO:0000313" key="5">
    <source>
        <dbReference type="EMBL" id="HIY26015.1"/>
    </source>
</evidence>
<dbReference type="Proteomes" id="UP000823915">
    <property type="component" value="Unassembled WGS sequence"/>
</dbReference>
<keyword evidence="3" id="KW-0175">Coiled coil</keyword>
<dbReference type="PANTHER" id="PTHR38432:SF1">
    <property type="entry name" value="TELA-LIKE PROTEIN SAOUHSC_01408"/>
    <property type="match status" value="1"/>
</dbReference>
<proteinExistence type="inferred from homology"/>
<gene>
    <name evidence="5" type="ORF">H9838_02435</name>
</gene>
<dbReference type="AlphaFoldDB" id="A0A9D1YC56"/>
<accession>A0A9D1YC56</accession>
<reference evidence="5" key="2">
    <citation type="submission" date="2021-04" db="EMBL/GenBank/DDBJ databases">
        <authorList>
            <person name="Gilroy R."/>
        </authorList>
    </citation>
    <scope>NUCLEOTIDE SEQUENCE</scope>
    <source>
        <strain evidence="5">1282</strain>
    </source>
</reference>
<sequence>MPALTLEGTETPALGLEGTQPKEEDSVALDESSLSPEERKVVDDFAQKIDLSNSSLVMQYGAAAQKKIAGFSDTALDKVRTKDLGEIGDQISDLVVELKGFDIEEEERKGIFGWFKSTGNKITAMKAKYDTAEQNVNKIAGALEKHQVQLMKDVVMLDKLYEMNLNYHKELSMYIIAGKKKLQQERATTLVELENKAKASNLAEDAQAANDYAQMCDNFEKKLHDLELTRMVSVQMSPQIRLVQNNDKLMTDKIQSTLVNTIPLWKSQMVLALGLAHSEQAVKAQREVSNLTNDLLRKNAERLKMSTIETAKESERGIVDMETLRQTNQSLIQTLDEVVKIQDEGRQKRRAAEQELGRLENELKQKLLDIRG</sequence>
<dbReference type="InterPro" id="IPR008863">
    <property type="entry name" value="Toxic_anion-R_TelA"/>
</dbReference>
<evidence type="ECO:0000256" key="4">
    <source>
        <dbReference type="SAM" id="MobiDB-lite"/>
    </source>
</evidence>
<reference evidence="5" key="1">
    <citation type="journal article" date="2021" name="PeerJ">
        <title>Extensive microbial diversity within the chicken gut microbiome revealed by metagenomics and culture.</title>
        <authorList>
            <person name="Gilroy R."/>
            <person name="Ravi A."/>
            <person name="Getino M."/>
            <person name="Pursley I."/>
            <person name="Horton D.L."/>
            <person name="Alikhan N.F."/>
            <person name="Baker D."/>
            <person name="Gharbi K."/>
            <person name="Hall N."/>
            <person name="Watson M."/>
            <person name="Adriaenssens E.M."/>
            <person name="Foster-Nyarko E."/>
            <person name="Jarju S."/>
            <person name="Secka A."/>
            <person name="Antonio M."/>
            <person name="Oren A."/>
            <person name="Chaudhuri R.R."/>
            <person name="La Ragione R."/>
            <person name="Hildebrand F."/>
            <person name="Pallen M.J."/>
        </authorList>
    </citation>
    <scope>NUCLEOTIDE SEQUENCE</scope>
    <source>
        <strain evidence="5">1282</strain>
    </source>
</reference>
<protein>
    <submittedName>
        <fullName evidence="5">Toxic anion resistance protein</fullName>
    </submittedName>
</protein>
<dbReference type="Pfam" id="PF05816">
    <property type="entry name" value="TelA"/>
    <property type="match status" value="1"/>
</dbReference>
<evidence type="ECO:0000313" key="6">
    <source>
        <dbReference type="Proteomes" id="UP000823915"/>
    </source>
</evidence>
<dbReference type="PANTHER" id="PTHR38432">
    <property type="entry name" value="TELA-LIKE PROTEIN SAOUHSC_01408"/>
    <property type="match status" value="1"/>
</dbReference>
<organism evidence="5 6">
    <name type="scientific">Candidatus Acutalibacter pullistercoris</name>
    <dbReference type="NCBI Taxonomy" id="2838418"/>
    <lineage>
        <taxon>Bacteria</taxon>
        <taxon>Bacillati</taxon>
        <taxon>Bacillota</taxon>
        <taxon>Clostridia</taxon>
        <taxon>Eubacteriales</taxon>
        <taxon>Acutalibacteraceae</taxon>
        <taxon>Acutalibacter</taxon>
    </lineage>
</organism>
<dbReference type="PIRSF" id="PIRSF026508">
    <property type="entry name" value="TelA"/>
    <property type="match status" value="1"/>
</dbReference>
<feature type="coiled-coil region" evidence="3">
    <location>
        <begin position="342"/>
        <end position="369"/>
    </location>
</feature>
<evidence type="ECO:0000256" key="3">
    <source>
        <dbReference type="SAM" id="Coils"/>
    </source>
</evidence>
<evidence type="ECO:0000256" key="2">
    <source>
        <dbReference type="PIRNR" id="PIRNR026508"/>
    </source>
</evidence>
<name>A0A9D1YC56_9FIRM</name>
<comment type="similarity">
    <text evidence="1 2">Belongs to the TelA family.</text>
</comment>
<evidence type="ECO:0000256" key="1">
    <source>
        <dbReference type="ARBA" id="ARBA00005541"/>
    </source>
</evidence>
<comment type="caution">
    <text evidence="5">The sequence shown here is derived from an EMBL/GenBank/DDBJ whole genome shotgun (WGS) entry which is preliminary data.</text>
</comment>